<sequence length="178" mass="21412">MTEKKFRIPGEDQELRQPPVHWQLKYDTTHDVRFESMRNPVRHGQLHRIHRDLTKESERKIRAYERGQRVFTAEVRKYSQKVQDRLLKLKNITNRVNTFLSLKYSYNDWKLHDSNLNHSGKNFDKKQLHKNQKLLFSVSHRKNPEQNDRVETGQARDDSALRTLPPKTMIVQRELTMP</sequence>
<dbReference type="Proteomes" id="UP000005408">
    <property type="component" value="Unassembled WGS sequence"/>
</dbReference>
<dbReference type="EnsemblMetazoa" id="G2944.1">
    <property type="protein sequence ID" value="G2944.1:cds"/>
    <property type="gene ID" value="G2944"/>
</dbReference>
<reference evidence="2" key="1">
    <citation type="submission" date="2022-08" db="UniProtKB">
        <authorList>
            <consortium name="EnsemblMetazoa"/>
        </authorList>
    </citation>
    <scope>IDENTIFICATION</scope>
    <source>
        <strain evidence="2">05x7-T-G4-1.051#20</strain>
    </source>
</reference>
<dbReference type="EnsemblMetazoa" id="G2944.5">
    <property type="protein sequence ID" value="G2944.5:cds"/>
    <property type="gene ID" value="G2944"/>
</dbReference>
<feature type="region of interest" description="Disordered" evidence="1">
    <location>
        <begin position="138"/>
        <end position="158"/>
    </location>
</feature>
<dbReference type="OMA" id="RKQCERE"/>
<evidence type="ECO:0000313" key="3">
    <source>
        <dbReference type="Proteomes" id="UP000005408"/>
    </source>
</evidence>
<dbReference type="EnsemblMetazoa" id="G2944.3">
    <property type="protein sequence ID" value="G2944.3:cds"/>
    <property type="gene ID" value="G2944"/>
</dbReference>
<accession>A0A8W8LWG9</accession>
<feature type="compositionally biased region" description="Basic and acidic residues" evidence="1">
    <location>
        <begin position="142"/>
        <end position="158"/>
    </location>
</feature>
<keyword evidence="3" id="KW-1185">Reference proteome</keyword>
<proteinExistence type="predicted"/>
<dbReference type="EnsemblMetazoa" id="G2944.4">
    <property type="protein sequence ID" value="G2944.4:cds"/>
    <property type="gene ID" value="G2944"/>
</dbReference>
<evidence type="ECO:0000256" key="1">
    <source>
        <dbReference type="SAM" id="MobiDB-lite"/>
    </source>
</evidence>
<evidence type="ECO:0000313" key="2">
    <source>
        <dbReference type="EnsemblMetazoa" id="G2944.1:cds"/>
    </source>
</evidence>
<protein>
    <submittedName>
        <fullName evidence="2">Uncharacterized protein</fullName>
    </submittedName>
</protein>
<name>A0A8W8LWG9_MAGGI</name>
<organism evidence="2 3">
    <name type="scientific">Magallana gigas</name>
    <name type="common">Pacific oyster</name>
    <name type="synonym">Crassostrea gigas</name>
    <dbReference type="NCBI Taxonomy" id="29159"/>
    <lineage>
        <taxon>Eukaryota</taxon>
        <taxon>Metazoa</taxon>
        <taxon>Spiralia</taxon>
        <taxon>Lophotrochozoa</taxon>
        <taxon>Mollusca</taxon>
        <taxon>Bivalvia</taxon>
        <taxon>Autobranchia</taxon>
        <taxon>Pteriomorphia</taxon>
        <taxon>Ostreida</taxon>
        <taxon>Ostreoidea</taxon>
        <taxon>Ostreidae</taxon>
        <taxon>Magallana</taxon>
    </lineage>
</organism>
<dbReference type="AlphaFoldDB" id="A0A8W8LWG9"/>